<dbReference type="Pfam" id="PF17645">
    <property type="entry name" value="Amdase"/>
    <property type="match status" value="1"/>
</dbReference>
<gene>
    <name evidence="1" type="ORF">GR183_20015</name>
</gene>
<evidence type="ECO:0000313" key="2">
    <source>
        <dbReference type="Proteomes" id="UP000433101"/>
    </source>
</evidence>
<dbReference type="InterPro" id="IPR053714">
    <property type="entry name" value="Iso_Racemase_Enz_sf"/>
</dbReference>
<dbReference type="Gene3D" id="3.40.50.12500">
    <property type="match status" value="1"/>
</dbReference>
<dbReference type="InterPro" id="IPR026286">
    <property type="entry name" value="MaiA/AMDase"/>
</dbReference>
<dbReference type="EMBL" id="WUMV01000009">
    <property type="protein sequence ID" value="MXN67202.1"/>
    <property type="molecule type" value="Genomic_DNA"/>
</dbReference>
<protein>
    <submittedName>
        <fullName evidence="1">Asp/Glu racemase</fullName>
    </submittedName>
</protein>
<dbReference type="AlphaFoldDB" id="A0A7X3S9T6"/>
<dbReference type="Proteomes" id="UP000433101">
    <property type="component" value="Unassembled WGS sequence"/>
</dbReference>
<dbReference type="PANTHER" id="PTHR40267:SF1">
    <property type="entry name" value="BLR3294 PROTEIN"/>
    <property type="match status" value="1"/>
</dbReference>
<evidence type="ECO:0000313" key="1">
    <source>
        <dbReference type="EMBL" id="MXN67202.1"/>
    </source>
</evidence>
<comment type="caution">
    <text evidence="1">The sequence shown here is derived from an EMBL/GenBank/DDBJ whole genome shotgun (WGS) entry which is preliminary data.</text>
</comment>
<keyword evidence="2" id="KW-1185">Reference proteome</keyword>
<organism evidence="1 2">
    <name type="scientific">Stappia sediminis</name>
    <dbReference type="NCBI Taxonomy" id="2692190"/>
    <lineage>
        <taxon>Bacteria</taxon>
        <taxon>Pseudomonadati</taxon>
        <taxon>Pseudomonadota</taxon>
        <taxon>Alphaproteobacteria</taxon>
        <taxon>Hyphomicrobiales</taxon>
        <taxon>Stappiaceae</taxon>
        <taxon>Stappia</taxon>
    </lineage>
</organism>
<dbReference type="PIRSF" id="PIRSF015736">
    <property type="entry name" value="MI"/>
    <property type="match status" value="1"/>
</dbReference>
<sequence length="250" mass="26668">MKLGYETDDGLGTRASLGLVVLQADETIEAEFRRFLDIDGVSLATSRIPSGRDVTPDTLKQMELDLPAAVDLLPPTVRFDAIGYACTSGAAVIGETRVAEIIREIRPGAAVSDPVTAVRDACRALSITRLGFVTPYVAEVSAAIRAKLEVEGVSIAGFGSFEQSEEGIVARIKPPSTLRAILAVAELEPCDAVFVSCTNLRVAGILEEAEALTGKPVISSNQALAWHMLRKAGIADARDGFGELFRRQLR</sequence>
<reference evidence="1 2" key="1">
    <citation type="submission" date="2019-12" db="EMBL/GenBank/DDBJ databases">
        <authorList>
            <person name="Li M."/>
        </authorList>
    </citation>
    <scope>NUCLEOTIDE SEQUENCE [LARGE SCALE GENOMIC DNA]</scope>
    <source>
        <strain evidence="1 2">GBMRC 2046</strain>
    </source>
</reference>
<dbReference type="PANTHER" id="PTHR40267">
    <property type="entry name" value="BLR3294 PROTEIN"/>
    <property type="match status" value="1"/>
</dbReference>
<proteinExistence type="predicted"/>
<name>A0A7X3S9T6_9HYPH</name>
<accession>A0A7X3S9T6</accession>
<dbReference type="RefSeq" id="WP_160777433.1">
    <property type="nucleotide sequence ID" value="NZ_WUMV01000009.1"/>
</dbReference>